<reference evidence="3 4" key="1">
    <citation type="submission" date="2024-04" db="EMBL/GenBank/DDBJ databases">
        <authorList>
            <person name="Waldvogel A.-M."/>
            <person name="Schoenle A."/>
        </authorList>
    </citation>
    <scope>NUCLEOTIDE SEQUENCE [LARGE SCALE GENOMIC DNA]</scope>
</reference>
<evidence type="ECO:0000313" key="3">
    <source>
        <dbReference type="EMBL" id="CAL1600641.1"/>
    </source>
</evidence>
<keyword evidence="4" id="KW-1185">Reference proteome</keyword>
<evidence type="ECO:0000256" key="2">
    <source>
        <dbReference type="SAM" id="MobiDB-lite"/>
    </source>
</evidence>
<protein>
    <submittedName>
        <fullName evidence="3">Uncharacterized protein</fullName>
    </submittedName>
</protein>
<organism evidence="3 4">
    <name type="scientific">Knipowitschia caucasica</name>
    <name type="common">Caucasian dwarf goby</name>
    <name type="synonym">Pomatoschistus caucasicus</name>
    <dbReference type="NCBI Taxonomy" id="637954"/>
    <lineage>
        <taxon>Eukaryota</taxon>
        <taxon>Metazoa</taxon>
        <taxon>Chordata</taxon>
        <taxon>Craniata</taxon>
        <taxon>Vertebrata</taxon>
        <taxon>Euteleostomi</taxon>
        <taxon>Actinopterygii</taxon>
        <taxon>Neopterygii</taxon>
        <taxon>Teleostei</taxon>
        <taxon>Neoteleostei</taxon>
        <taxon>Acanthomorphata</taxon>
        <taxon>Gobiaria</taxon>
        <taxon>Gobiiformes</taxon>
        <taxon>Gobioidei</taxon>
        <taxon>Gobiidae</taxon>
        <taxon>Gobiinae</taxon>
        <taxon>Knipowitschia</taxon>
    </lineage>
</organism>
<accession>A0AAV2LJ73</accession>
<proteinExistence type="predicted"/>
<keyword evidence="1" id="KW-0175">Coiled coil</keyword>
<sequence length="173" mass="19457">MPTEGPSTRQKERKDPDQTAGNLVLEIRALTATIDALKLSFEQQLDSKVDSLRDSVQLMMSENKEWLKEELSLKAAEIQTNIQQNMDNDISLLIRRIEQMEAKINRSEKTRFDPDVSIVVTGLNYNSGENVTCLVKELLTEGLLENTPIVDAERLKDRGGRPGVVKVEFGSVQ</sequence>
<feature type="region of interest" description="Disordered" evidence="2">
    <location>
        <begin position="1"/>
        <end position="20"/>
    </location>
</feature>
<name>A0AAV2LJ73_KNICA</name>
<evidence type="ECO:0000313" key="4">
    <source>
        <dbReference type="Proteomes" id="UP001497482"/>
    </source>
</evidence>
<gene>
    <name evidence="3" type="ORF">KC01_LOCUS28727</name>
</gene>
<dbReference type="EMBL" id="OZ035825">
    <property type="protein sequence ID" value="CAL1600641.1"/>
    <property type="molecule type" value="Genomic_DNA"/>
</dbReference>
<evidence type="ECO:0000256" key="1">
    <source>
        <dbReference type="SAM" id="Coils"/>
    </source>
</evidence>
<dbReference type="AlphaFoldDB" id="A0AAV2LJ73"/>
<feature type="coiled-coil region" evidence="1">
    <location>
        <begin position="68"/>
        <end position="110"/>
    </location>
</feature>
<dbReference type="Proteomes" id="UP001497482">
    <property type="component" value="Chromosome 3"/>
</dbReference>